<proteinExistence type="predicted"/>
<dbReference type="Pfam" id="PF08520">
    <property type="entry name" value="Mitofissin"/>
    <property type="match status" value="1"/>
</dbReference>
<evidence type="ECO:0000313" key="2">
    <source>
        <dbReference type="EMBL" id="KAK7205840.1"/>
    </source>
</evidence>
<dbReference type="Proteomes" id="UP001498771">
    <property type="component" value="Unassembled WGS sequence"/>
</dbReference>
<keyword evidence="1" id="KW-0732">Signal</keyword>
<feature type="signal peptide" evidence="1">
    <location>
        <begin position="1"/>
        <end position="22"/>
    </location>
</feature>
<evidence type="ECO:0008006" key="4">
    <source>
        <dbReference type="Google" id="ProtNLM"/>
    </source>
</evidence>
<dbReference type="PANTHER" id="PTHR28075">
    <property type="entry name" value="CHROMOSOME 16, WHOLE GENOME SHOTGUN SEQUENCE"/>
    <property type="match status" value="1"/>
</dbReference>
<name>A0ABR1F7M5_9ASCO</name>
<keyword evidence="3" id="KW-1185">Reference proteome</keyword>
<evidence type="ECO:0000256" key="1">
    <source>
        <dbReference type="SAM" id="SignalP"/>
    </source>
</evidence>
<sequence length="74" mass="8328">MPFVGRLVHYSVDLVLLSAVLAGVKRSTGLMFKTESIESKDVRDAVTKYLDVGEWVLDTSVAFMNSSPYFVRKR</sequence>
<reference evidence="2 3" key="1">
    <citation type="submission" date="2024-03" db="EMBL/GenBank/DDBJ databases">
        <title>Genome-scale model development and genomic sequencing of the oleaginous clade Lipomyces.</title>
        <authorList>
            <consortium name="Lawrence Berkeley National Laboratory"/>
            <person name="Czajka J.J."/>
            <person name="Han Y."/>
            <person name="Kim J."/>
            <person name="Mondo S.J."/>
            <person name="Hofstad B.A."/>
            <person name="Robles A."/>
            <person name="Haridas S."/>
            <person name="Riley R."/>
            <person name="LaButti K."/>
            <person name="Pangilinan J."/>
            <person name="Andreopoulos W."/>
            <person name="Lipzen A."/>
            <person name="Yan J."/>
            <person name="Wang M."/>
            <person name="Ng V."/>
            <person name="Grigoriev I.V."/>
            <person name="Spatafora J.W."/>
            <person name="Magnuson J.K."/>
            <person name="Baker S.E."/>
            <person name="Pomraning K.R."/>
        </authorList>
    </citation>
    <scope>NUCLEOTIDE SEQUENCE [LARGE SCALE GENOMIC DNA]</scope>
    <source>
        <strain evidence="2 3">Phaff 52-87</strain>
    </source>
</reference>
<dbReference type="InterPro" id="IPR013726">
    <property type="entry name" value="Mitofissin"/>
</dbReference>
<dbReference type="GeneID" id="90037926"/>
<dbReference type="EMBL" id="JBBJBU010000004">
    <property type="protein sequence ID" value="KAK7205840.1"/>
    <property type="molecule type" value="Genomic_DNA"/>
</dbReference>
<feature type="chain" id="PRO_5046740283" description="DUF1748-domain-containing protein" evidence="1">
    <location>
        <begin position="23"/>
        <end position="74"/>
    </location>
</feature>
<evidence type="ECO:0000313" key="3">
    <source>
        <dbReference type="Proteomes" id="UP001498771"/>
    </source>
</evidence>
<organism evidence="2 3">
    <name type="scientific">Myxozyma melibiosi</name>
    <dbReference type="NCBI Taxonomy" id="54550"/>
    <lineage>
        <taxon>Eukaryota</taxon>
        <taxon>Fungi</taxon>
        <taxon>Dikarya</taxon>
        <taxon>Ascomycota</taxon>
        <taxon>Saccharomycotina</taxon>
        <taxon>Lipomycetes</taxon>
        <taxon>Lipomycetales</taxon>
        <taxon>Lipomycetaceae</taxon>
        <taxon>Myxozyma</taxon>
    </lineage>
</organism>
<accession>A0ABR1F7M5</accession>
<comment type="caution">
    <text evidence="2">The sequence shown here is derived from an EMBL/GenBank/DDBJ whole genome shotgun (WGS) entry which is preliminary data.</text>
</comment>
<gene>
    <name evidence="2" type="ORF">BZA70DRAFT_277181</name>
</gene>
<dbReference type="PANTHER" id="PTHR28075:SF1">
    <property type="entry name" value="DUF1748-DOMAIN-CONTAINING PROTEIN"/>
    <property type="match status" value="1"/>
</dbReference>
<protein>
    <recommendedName>
        <fullName evidence="4">DUF1748-domain-containing protein</fullName>
    </recommendedName>
</protein>
<dbReference type="RefSeq" id="XP_064768873.1">
    <property type="nucleotide sequence ID" value="XM_064912414.1"/>
</dbReference>